<evidence type="ECO:0000256" key="5">
    <source>
        <dbReference type="ARBA" id="ARBA00038039"/>
    </source>
</evidence>
<feature type="transmembrane region" description="Helical" evidence="6">
    <location>
        <begin position="143"/>
        <end position="164"/>
    </location>
</feature>
<accession>A0A8W8LXE8</accession>
<feature type="transmembrane region" description="Helical" evidence="6">
    <location>
        <begin position="302"/>
        <end position="322"/>
    </location>
</feature>
<feature type="transmembrane region" description="Helical" evidence="6">
    <location>
        <begin position="20"/>
        <end position="43"/>
    </location>
</feature>
<dbReference type="InterPro" id="IPR051415">
    <property type="entry name" value="LAAT-1"/>
</dbReference>
<keyword evidence="2 6" id="KW-0812">Transmembrane</keyword>
<dbReference type="Pfam" id="PF04193">
    <property type="entry name" value="PQ-loop"/>
    <property type="match status" value="2"/>
</dbReference>
<organism evidence="7 8">
    <name type="scientific">Magallana gigas</name>
    <name type="common">Pacific oyster</name>
    <name type="synonym">Crassostrea gigas</name>
    <dbReference type="NCBI Taxonomy" id="29159"/>
    <lineage>
        <taxon>Eukaryota</taxon>
        <taxon>Metazoa</taxon>
        <taxon>Spiralia</taxon>
        <taxon>Lophotrochozoa</taxon>
        <taxon>Mollusca</taxon>
        <taxon>Bivalvia</taxon>
        <taxon>Autobranchia</taxon>
        <taxon>Pteriomorphia</taxon>
        <taxon>Ostreida</taxon>
        <taxon>Ostreoidea</taxon>
        <taxon>Ostreidae</taxon>
        <taxon>Magallana</taxon>
    </lineage>
</organism>
<feature type="transmembrane region" description="Helical" evidence="6">
    <location>
        <begin position="201"/>
        <end position="221"/>
    </location>
</feature>
<keyword evidence="3 6" id="KW-1133">Transmembrane helix</keyword>
<feature type="transmembrane region" description="Helical" evidence="6">
    <location>
        <begin position="55"/>
        <end position="80"/>
    </location>
</feature>
<feature type="transmembrane region" description="Helical" evidence="6">
    <location>
        <begin position="118"/>
        <end position="137"/>
    </location>
</feature>
<dbReference type="PANTHER" id="PTHR16201:SF37">
    <property type="entry name" value="PQ-LOOP REPEAT-CONTAINING PROTEIN"/>
    <property type="match status" value="1"/>
</dbReference>
<evidence type="ECO:0000256" key="6">
    <source>
        <dbReference type="SAM" id="Phobius"/>
    </source>
</evidence>
<dbReference type="SMART" id="SM00679">
    <property type="entry name" value="CTNS"/>
    <property type="match status" value="2"/>
</dbReference>
<dbReference type="Proteomes" id="UP000005408">
    <property type="component" value="Unassembled WGS sequence"/>
</dbReference>
<feature type="transmembrane region" description="Helical" evidence="6">
    <location>
        <begin position="275"/>
        <end position="296"/>
    </location>
</feature>
<dbReference type="EnsemblMetazoa" id="G30564.3">
    <property type="protein sequence ID" value="G30564.3:cds"/>
    <property type="gene ID" value="G30564"/>
</dbReference>
<keyword evidence="8" id="KW-1185">Reference proteome</keyword>
<reference evidence="7" key="1">
    <citation type="submission" date="2022-08" db="UniProtKB">
        <authorList>
            <consortium name="EnsemblMetazoa"/>
        </authorList>
    </citation>
    <scope>IDENTIFICATION</scope>
    <source>
        <strain evidence="7">05x7-T-G4-1.051#20</strain>
    </source>
</reference>
<feature type="transmembrane region" description="Helical" evidence="6">
    <location>
        <begin position="92"/>
        <end position="109"/>
    </location>
</feature>
<evidence type="ECO:0000256" key="1">
    <source>
        <dbReference type="ARBA" id="ARBA00004141"/>
    </source>
</evidence>
<dbReference type="EnsemblMetazoa" id="G30564.2">
    <property type="protein sequence ID" value="G30564.2:cds"/>
    <property type="gene ID" value="G30564"/>
</dbReference>
<evidence type="ECO:0000256" key="4">
    <source>
        <dbReference type="ARBA" id="ARBA00023136"/>
    </source>
</evidence>
<name>A0A8W8LXE8_MAGGI</name>
<dbReference type="OrthoDB" id="8048523at2759"/>
<sequence length="332" mass="38059">MGNRTQDGGLLQQNCRPEWPPWTCVAANVCGLCSTTLWFLVLLPQVWKNFRRKSVVGLSILWATANFTASLVNLCFVYGYAKIPLYGRINSVYMPILEFTILVQFWIYGDHYNKRHKIAYLIFCVCMWTTLLSLNLGLKLFPYIQWVAIGLWCVETFPQVFLNFKLRSTMGQSTRSVIIASIGKMTDFLSTYGLLMPIQYVVMIYFSSSVNYVNVIQVVWFHGRKPNFSRDEPPGTVQYNEFRDDEVDESSTAETNLLCSSNSGRPSLDFKTKRAIQYSLITLLTCFLGLFAYGIVWATDSYYAIFAPCTLVAVTFFAFLLYNRAWRSDSVV</sequence>
<comment type="similarity">
    <text evidence="5">Belongs to the laat-1 family.</text>
</comment>
<dbReference type="GO" id="GO:0016020">
    <property type="term" value="C:membrane"/>
    <property type="evidence" value="ECO:0007669"/>
    <property type="project" value="UniProtKB-SubCell"/>
</dbReference>
<dbReference type="EnsemblMetazoa" id="G30564.1">
    <property type="protein sequence ID" value="G30564.1:cds"/>
    <property type="gene ID" value="G30564"/>
</dbReference>
<protein>
    <recommendedName>
        <fullName evidence="9">PQ-loop repeat-containing protein 1</fullName>
    </recommendedName>
</protein>
<keyword evidence="4 6" id="KW-0472">Membrane</keyword>
<dbReference type="OMA" id="QNCRPEW"/>
<dbReference type="PANTHER" id="PTHR16201">
    <property type="entry name" value="SEVEN TRANSMEMBRANE PROTEIN 1-RELATED"/>
    <property type="match status" value="1"/>
</dbReference>
<comment type="subcellular location">
    <subcellularLocation>
        <location evidence="1">Membrane</location>
        <topology evidence="1">Multi-pass membrane protein</topology>
    </subcellularLocation>
</comment>
<dbReference type="InterPro" id="IPR006603">
    <property type="entry name" value="PQ-loop_rpt"/>
</dbReference>
<evidence type="ECO:0008006" key="9">
    <source>
        <dbReference type="Google" id="ProtNLM"/>
    </source>
</evidence>
<proteinExistence type="inferred from homology"/>
<dbReference type="AlphaFoldDB" id="A0A8W8LXE8"/>
<evidence type="ECO:0000256" key="3">
    <source>
        <dbReference type="ARBA" id="ARBA00022989"/>
    </source>
</evidence>
<dbReference type="Gene3D" id="1.20.1280.290">
    <property type="match status" value="1"/>
</dbReference>
<evidence type="ECO:0000256" key="2">
    <source>
        <dbReference type="ARBA" id="ARBA00022692"/>
    </source>
</evidence>
<evidence type="ECO:0000313" key="7">
    <source>
        <dbReference type="EnsemblMetazoa" id="G30564.2:cds"/>
    </source>
</evidence>
<evidence type="ECO:0000313" key="8">
    <source>
        <dbReference type="Proteomes" id="UP000005408"/>
    </source>
</evidence>